<evidence type="ECO:0000313" key="14">
    <source>
        <dbReference type="Proteomes" id="UP000694545"/>
    </source>
</evidence>
<keyword evidence="2" id="KW-1003">Cell membrane</keyword>
<evidence type="ECO:0000259" key="12">
    <source>
        <dbReference type="PROSITE" id="PS50259"/>
    </source>
</evidence>
<evidence type="ECO:0000256" key="8">
    <source>
        <dbReference type="ARBA" id="ARBA00023170"/>
    </source>
</evidence>
<evidence type="ECO:0000256" key="1">
    <source>
        <dbReference type="ARBA" id="ARBA00004651"/>
    </source>
</evidence>
<dbReference type="PROSITE" id="PS00981">
    <property type="entry name" value="G_PROTEIN_RECEP_F3_3"/>
    <property type="match status" value="1"/>
</dbReference>
<feature type="transmembrane region" description="Helical" evidence="11">
    <location>
        <begin position="585"/>
        <end position="605"/>
    </location>
</feature>
<feature type="transmembrane region" description="Helical" evidence="11">
    <location>
        <begin position="667"/>
        <end position="687"/>
    </location>
</feature>
<keyword evidence="8" id="KW-0675">Receptor</keyword>
<dbReference type="OMA" id="WMEEDIN"/>
<evidence type="ECO:0000256" key="9">
    <source>
        <dbReference type="ARBA" id="ARBA00023180"/>
    </source>
</evidence>
<accession>A0A8D2ITJ4</accession>
<dbReference type="InterPro" id="IPR004073">
    <property type="entry name" value="GPCR_3_vmron_rcpt_2"/>
</dbReference>
<keyword evidence="7 11" id="KW-0472">Membrane</keyword>
<dbReference type="FunFam" id="3.40.50.2300:FF:000024">
    <property type="entry name" value="Vomeronasal 2, receptor 73"/>
    <property type="match status" value="1"/>
</dbReference>
<dbReference type="AlphaFoldDB" id="A0A8D2ITJ4"/>
<dbReference type="InterPro" id="IPR038550">
    <property type="entry name" value="GPCR_3_9-Cys_sf"/>
</dbReference>
<evidence type="ECO:0000256" key="7">
    <source>
        <dbReference type="ARBA" id="ARBA00023136"/>
    </source>
</evidence>
<dbReference type="PANTHER" id="PTHR24061:SF599">
    <property type="entry name" value="G-PROTEIN COUPLED RECEPTORS FAMILY 3 PROFILE DOMAIN-CONTAINING PROTEIN"/>
    <property type="match status" value="1"/>
</dbReference>
<dbReference type="GO" id="GO:0005886">
    <property type="term" value="C:plasma membrane"/>
    <property type="evidence" value="ECO:0007669"/>
    <property type="project" value="UniProtKB-SubCell"/>
</dbReference>
<evidence type="ECO:0000256" key="11">
    <source>
        <dbReference type="SAM" id="Phobius"/>
    </source>
</evidence>
<protein>
    <recommendedName>
        <fullName evidence="12">G-protein coupled receptors family 3 profile domain-containing protein</fullName>
    </recommendedName>
</protein>
<dbReference type="InterPro" id="IPR001828">
    <property type="entry name" value="ANF_lig-bd_rcpt"/>
</dbReference>
<feature type="transmembrane region" description="Helical" evidence="11">
    <location>
        <begin position="513"/>
        <end position="531"/>
    </location>
</feature>
<dbReference type="Pfam" id="PF00003">
    <property type="entry name" value="7tm_3"/>
    <property type="match status" value="1"/>
</dbReference>
<dbReference type="InterPro" id="IPR000068">
    <property type="entry name" value="GPCR_3_Ca_sens_rcpt-rel"/>
</dbReference>
<keyword evidence="4" id="KW-0732">Signal</keyword>
<keyword evidence="10" id="KW-0807">Transducer</keyword>
<dbReference type="InterPro" id="IPR011500">
    <property type="entry name" value="GPCR_3_9-Cys_dom"/>
</dbReference>
<reference evidence="13" key="2">
    <citation type="submission" date="2025-09" db="UniProtKB">
        <authorList>
            <consortium name="Ensembl"/>
        </authorList>
    </citation>
    <scope>IDENTIFICATION</scope>
</reference>
<keyword evidence="5 11" id="KW-1133">Transmembrane helix</keyword>
<keyword evidence="9" id="KW-0325">Glycoprotein</keyword>
<evidence type="ECO:0000256" key="2">
    <source>
        <dbReference type="ARBA" id="ARBA00022475"/>
    </source>
</evidence>
<reference evidence="13" key="1">
    <citation type="submission" date="2025-08" db="UniProtKB">
        <authorList>
            <consortium name="Ensembl"/>
        </authorList>
    </citation>
    <scope>IDENTIFICATION</scope>
</reference>
<dbReference type="PRINTS" id="PR00248">
    <property type="entry name" value="GPCRMGR"/>
</dbReference>
<keyword evidence="6" id="KW-0297">G-protein coupled receptor</keyword>
<dbReference type="InterPro" id="IPR017979">
    <property type="entry name" value="GPCR_3_CS"/>
</dbReference>
<feature type="domain" description="G-protein coupled receptors family 3 profile" evidence="12">
    <location>
        <begin position="473"/>
        <end position="721"/>
    </location>
</feature>
<evidence type="ECO:0000256" key="4">
    <source>
        <dbReference type="ARBA" id="ARBA00022729"/>
    </source>
</evidence>
<dbReference type="Pfam" id="PF01094">
    <property type="entry name" value="ANF_receptor"/>
    <property type="match status" value="1"/>
</dbReference>
<dbReference type="Ensembl" id="ENSVKKT00000002214.1">
    <property type="protein sequence ID" value="ENSVKKP00000002146.1"/>
    <property type="gene ID" value="ENSVKKG00000001739.1"/>
</dbReference>
<feature type="transmembrane region" description="Helical" evidence="11">
    <location>
        <begin position="693"/>
        <end position="715"/>
    </location>
</feature>
<keyword evidence="14" id="KW-1185">Reference proteome</keyword>
<dbReference type="PANTHER" id="PTHR24061">
    <property type="entry name" value="CALCIUM-SENSING RECEPTOR-RELATED"/>
    <property type="match status" value="1"/>
</dbReference>
<dbReference type="Gene3D" id="3.40.50.2300">
    <property type="match status" value="2"/>
</dbReference>
<dbReference type="Proteomes" id="UP000694545">
    <property type="component" value="Unplaced"/>
</dbReference>
<evidence type="ECO:0000256" key="10">
    <source>
        <dbReference type="ARBA" id="ARBA00023224"/>
    </source>
</evidence>
<dbReference type="PRINTS" id="PR01535">
    <property type="entry name" value="VOMERONASL2R"/>
</dbReference>
<evidence type="ECO:0000256" key="3">
    <source>
        <dbReference type="ARBA" id="ARBA00022692"/>
    </source>
</evidence>
<dbReference type="InterPro" id="IPR017978">
    <property type="entry name" value="GPCR_3_C"/>
</dbReference>
<evidence type="ECO:0000256" key="5">
    <source>
        <dbReference type="ARBA" id="ARBA00022989"/>
    </source>
</evidence>
<dbReference type="Gene3D" id="2.10.50.30">
    <property type="entry name" value="GPCR, family 3, nine cysteines domain"/>
    <property type="match status" value="1"/>
</dbReference>
<name>A0A8D2ITJ4_VARKO</name>
<feature type="transmembrane region" description="Helical" evidence="11">
    <location>
        <begin position="632"/>
        <end position="655"/>
    </location>
</feature>
<evidence type="ECO:0000313" key="13">
    <source>
        <dbReference type="Ensembl" id="ENSVKKP00000002146.1"/>
    </source>
</evidence>
<dbReference type="InterPro" id="IPR000337">
    <property type="entry name" value="GPCR_3"/>
</dbReference>
<dbReference type="SUPFAM" id="SSF53822">
    <property type="entry name" value="Periplasmic binding protein-like I"/>
    <property type="match status" value="1"/>
</dbReference>
<feature type="transmembrane region" description="Helical" evidence="11">
    <location>
        <begin position="543"/>
        <end position="565"/>
    </location>
</feature>
<organism evidence="13 14">
    <name type="scientific">Varanus komodoensis</name>
    <name type="common">Komodo dragon</name>
    <dbReference type="NCBI Taxonomy" id="61221"/>
    <lineage>
        <taxon>Eukaryota</taxon>
        <taxon>Metazoa</taxon>
        <taxon>Chordata</taxon>
        <taxon>Craniata</taxon>
        <taxon>Vertebrata</taxon>
        <taxon>Euteleostomi</taxon>
        <taxon>Lepidosauria</taxon>
        <taxon>Squamata</taxon>
        <taxon>Bifurcata</taxon>
        <taxon>Unidentata</taxon>
        <taxon>Episquamata</taxon>
        <taxon>Toxicofera</taxon>
        <taxon>Anguimorpha</taxon>
        <taxon>Paleoanguimorpha</taxon>
        <taxon>Varanoidea</taxon>
        <taxon>Varanidae</taxon>
        <taxon>Varanus</taxon>
    </lineage>
</organism>
<dbReference type="Pfam" id="PF07562">
    <property type="entry name" value="NCD3G"/>
    <property type="match status" value="1"/>
</dbReference>
<keyword evidence="3 11" id="KW-0812">Transmembrane</keyword>
<comment type="subcellular location">
    <subcellularLocation>
        <location evidence="1">Cell membrane</location>
        <topology evidence="1">Multi-pass membrane protein</topology>
    </subcellularLocation>
</comment>
<sequence length="795" mass="89134">MTVLPCFLCSIVTKFYQHILALVFAIHEINENSKILPNITLGFQIYDSYSDPRMTYRTSLDLLFKSHQMIPNYKCGTQGRITGVIGGLSADTSYRMADFFHLYKMPQFSYGSFEEAASDGSQLISFYRMAPNEAFQYQGIVWLLRHFHWKWVGLITMDDERGEHFLHTMESLLSQNGICSEFTERLQANWQFSGMESILNETLSHIPIFINKKGTAVVLHGESTNILWLAMVILIATLLPLSGQDYRGILPISKVWITTAQIDFILNILQKSVGMQMFHGALSFRIHARQPPDFHSFLQRISPSATKADGFITLFWEQAFGCIYSNSKTPGDMNETCTGVEMLENIPSPFFEMNMTGHSYNIYNAVYAIAHAVHTTLRAMSPHRARGGRSRPATPTLQPWQVTFQDSFSYLHGYSSFLLGQVPPLSLCNDFCHPGYSKKKIEGNKFCCYDCAQCPDGMFSNQEGTKSTFEETLAIISVSSAFLLSLITLLVLGNFIRHRDTAIVKANNRNLTYILLLSLLLCFLCSLLFIGKPNTLFCLMRQATFGLVFSVCLSTILAKTVSVVLAFMATKPGSQMRKWVGKKQAYTIVCSCSNIQAGICALWLMTSPPFPDLDMHSMPTEIVLLCNEGSVLMFYCVLGYMGLLAGVSFAVAFLARKLPDSFNEAKFITFSLLVFCSVWVSFLPTYLSTRGKAMVAVEIFSILASSAGLLCCIFFPKCYIIHVCCFTDCPGVGIASGVRLHYLHNLQSQALSLREEAKSPVSSRKTLGTKVHLQRCRWILKAHVHILLLTKQLTG</sequence>
<evidence type="ECO:0000256" key="6">
    <source>
        <dbReference type="ARBA" id="ARBA00023040"/>
    </source>
</evidence>
<dbReference type="GO" id="GO:0004930">
    <property type="term" value="F:G protein-coupled receptor activity"/>
    <property type="evidence" value="ECO:0007669"/>
    <property type="project" value="UniProtKB-KW"/>
</dbReference>
<dbReference type="InterPro" id="IPR028082">
    <property type="entry name" value="Peripla_BP_I"/>
</dbReference>
<proteinExistence type="predicted"/>
<dbReference type="PROSITE" id="PS50259">
    <property type="entry name" value="G_PROTEIN_RECEP_F3_4"/>
    <property type="match status" value="1"/>
</dbReference>
<feature type="transmembrane region" description="Helical" evidence="11">
    <location>
        <begin position="473"/>
        <end position="492"/>
    </location>
</feature>